<evidence type="ECO:0000313" key="2">
    <source>
        <dbReference type="Proteomes" id="UP001549145"/>
    </source>
</evidence>
<dbReference type="EMBL" id="JBEPMM010000010">
    <property type="protein sequence ID" value="MET3693869.1"/>
    <property type="molecule type" value="Genomic_DNA"/>
</dbReference>
<sequence length="182" mass="20317">MMPDSKSLPTELEMSDAADVEWVKSRNDPAIWHEAAIAALAYRGDKHDFLPWLIQQPTMDRATAGWLFFWLQGSEYLQGKKDSFWAKIHDPDVVALLKDLCERSERIGFIGDRIGLDGDFEKERQACLAVIRDGLVAPCIVVPNAIIAKAFAARSGPAPYEVHDGTLLSLDFLRDSLPAIYS</sequence>
<accession>A0ABV2L8C4</accession>
<keyword evidence="2" id="KW-1185">Reference proteome</keyword>
<protein>
    <recommendedName>
        <fullName evidence="3">DUF4274 domain-containing protein</fullName>
    </recommendedName>
</protein>
<proteinExistence type="predicted"/>
<evidence type="ECO:0000313" key="1">
    <source>
        <dbReference type="EMBL" id="MET3693869.1"/>
    </source>
</evidence>
<evidence type="ECO:0008006" key="3">
    <source>
        <dbReference type="Google" id="ProtNLM"/>
    </source>
</evidence>
<reference evidence="1 2" key="1">
    <citation type="submission" date="2024-06" db="EMBL/GenBank/DDBJ databases">
        <title>Genomic Encyclopedia of Type Strains, Phase IV (KMG-IV): sequencing the most valuable type-strain genomes for metagenomic binning, comparative biology and taxonomic classification.</title>
        <authorList>
            <person name="Goeker M."/>
        </authorList>
    </citation>
    <scope>NUCLEOTIDE SEQUENCE [LARGE SCALE GENOMIC DNA]</scope>
    <source>
        <strain evidence="1 2">DSM 21331</strain>
    </source>
</reference>
<dbReference type="RefSeq" id="WP_373320892.1">
    <property type="nucleotide sequence ID" value="NZ_BPQL01000065.1"/>
</dbReference>
<comment type="caution">
    <text evidence="1">The sequence shown here is derived from an EMBL/GenBank/DDBJ whole genome shotgun (WGS) entry which is preliminary data.</text>
</comment>
<gene>
    <name evidence="1" type="ORF">ABID43_003423</name>
</gene>
<organism evidence="1 2">
    <name type="scientific">Methylobacterium goesingense</name>
    <dbReference type="NCBI Taxonomy" id="243690"/>
    <lineage>
        <taxon>Bacteria</taxon>
        <taxon>Pseudomonadati</taxon>
        <taxon>Pseudomonadota</taxon>
        <taxon>Alphaproteobacteria</taxon>
        <taxon>Hyphomicrobiales</taxon>
        <taxon>Methylobacteriaceae</taxon>
        <taxon>Methylobacterium</taxon>
    </lineage>
</organism>
<name>A0ABV2L8C4_9HYPH</name>
<dbReference type="Proteomes" id="UP001549145">
    <property type="component" value="Unassembled WGS sequence"/>
</dbReference>